<accession>A0A370IEJ0</accession>
<keyword evidence="1" id="KW-1133">Transmembrane helix</keyword>
<reference evidence="2 3" key="1">
    <citation type="submission" date="2018-07" db="EMBL/GenBank/DDBJ databases">
        <title>Genomic Encyclopedia of Type Strains, Phase IV (KMG-IV): sequencing the most valuable type-strain genomes for metagenomic binning, comparative biology and taxonomic classification.</title>
        <authorList>
            <person name="Goeker M."/>
        </authorList>
    </citation>
    <scope>NUCLEOTIDE SEQUENCE [LARGE SCALE GENOMIC DNA]</scope>
    <source>
        <strain evidence="2 3">DSM 44290</strain>
    </source>
</reference>
<keyword evidence="1" id="KW-0472">Membrane</keyword>
<feature type="transmembrane region" description="Helical" evidence="1">
    <location>
        <begin position="59"/>
        <end position="85"/>
    </location>
</feature>
<dbReference type="EMBL" id="QQBC01000002">
    <property type="protein sequence ID" value="RDI67854.1"/>
    <property type="molecule type" value="Genomic_DNA"/>
</dbReference>
<proteinExistence type="predicted"/>
<gene>
    <name evidence="2" type="ORF">DFR76_102254</name>
</gene>
<protein>
    <submittedName>
        <fullName evidence="2">Uncharacterized protein</fullName>
    </submittedName>
</protein>
<name>A0A370IEJ0_9NOCA</name>
<sequence length="193" mass="21337">MTSPKPEVERVEVAALTSLYEAERTDQQMHMNVSLALIAGAVAYLGVVAAQFHELKQSYVFAVLIPFPLWMVAAFHVLLIATIVTRNKSIRILEMRLYAATRLAASGVTVDQIGRERARKVTDFRDQPWQLKSQTLVTYGGIGLTLVSVTSYCLWNAQLVRGWTVPVMLSVPCYLLLGALLALAWRTATTAKG</sequence>
<evidence type="ECO:0000313" key="2">
    <source>
        <dbReference type="EMBL" id="RDI67854.1"/>
    </source>
</evidence>
<dbReference type="STRING" id="1210086.GCA_001613105_07869"/>
<dbReference type="RefSeq" id="WP_068009370.1">
    <property type="nucleotide sequence ID" value="NZ_QQBC01000002.1"/>
</dbReference>
<comment type="caution">
    <text evidence="2">The sequence shown here is derived from an EMBL/GenBank/DDBJ whole genome shotgun (WGS) entry which is preliminary data.</text>
</comment>
<feature type="transmembrane region" description="Helical" evidence="1">
    <location>
        <begin position="33"/>
        <end position="53"/>
    </location>
</feature>
<dbReference type="Proteomes" id="UP000254869">
    <property type="component" value="Unassembled WGS sequence"/>
</dbReference>
<feature type="transmembrane region" description="Helical" evidence="1">
    <location>
        <begin position="136"/>
        <end position="157"/>
    </location>
</feature>
<feature type="transmembrane region" description="Helical" evidence="1">
    <location>
        <begin position="163"/>
        <end position="185"/>
    </location>
</feature>
<keyword evidence="1" id="KW-0812">Transmembrane</keyword>
<evidence type="ECO:0000256" key="1">
    <source>
        <dbReference type="SAM" id="Phobius"/>
    </source>
</evidence>
<organism evidence="2 3">
    <name type="scientific">Nocardia pseudobrasiliensis</name>
    <dbReference type="NCBI Taxonomy" id="45979"/>
    <lineage>
        <taxon>Bacteria</taxon>
        <taxon>Bacillati</taxon>
        <taxon>Actinomycetota</taxon>
        <taxon>Actinomycetes</taxon>
        <taxon>Mycobacteriales</taxon>
        <taxon>Nocardiaceae</taxon>
        <taxon>Nocardia</taxon>
    </lineage>
</organism>
<keyword evidence="3" id="KW-1185">Reference proteome</keyword>
<dbReference type="AlphaFoldDB" id="A0A370IEJ0"/>
<evidence type="ECO:0000313" key="3">
    <source>
        <dbReference type="Proteomes" id="UP000254869"/>
    </source>
</evidence>